<comment type="caution">
    <text evidence="9">The sequence shown here is derived from an EMBL/GenBank/DDBJ whole genome shotgun (WGS) entry which is preliminary data.</text>
</comment>
<dbReference type="PROSITE" id="PS50109">
    <property type="entry name" value="HIS_KIN"/>
    <property type="match status" value="1"/>
</dbReference>
<dbReference type="CDD" id="cd16936">
    <property type="entry name" value="HATPase_RsbW-like"/>
    <property type="match status" value="1"/>
</dbReference>
<dbReference type="PROSITE" id="PS50112">
    <property type="entry name" value="PAS"/>
    <property type="match status" value="3"/>
</dbReference>
<dbReference type="InterPro" id="IPR013655">
    <property type="entry name" value="PAS_fold_3"/>
</dbReference>
<evidence type="ECO:0000256" key="2">
    <source>
        <dbReference type="ARBA" id="ARBA00012438"/>
    </source>
</evidence>
<dbReference type="Proteomes" id="UP000276588">
    <property type="component" value="Unassembled WGS sequence"/>
</dbReference>
<dbReference type="PRINTS" id="PR00344">
    <property type="entry name" value="BCTRLSENSOR"/>
</dbReference>
<evidence type="ECO:0000256" key="3">
    <source>
        <dbReference type="ARBA" id="ARBA00022553"/>
    </source>
</evidence>
<accession>A0A3A6PSW7</accession>
<dbReference type="PANTHER" id="PTHR43304">
    <property type="entry name" value="PHYTOCHROME-LIKE PROTEIN CPH1"/>
    <property type="match status" value="1"/>
</dbReference>
<dbReference type="Pfam" id="PF08447">
    <property type="entry name" value="PAS_3"/>
    <property type="match status" value="1"/>
</dbReference>
<evidence type="ECO:0000256" key="1">
    <source>
        <dbReference type="ARBA" id="ARBA00000085"/>
    </source>
</evidence>
<feature type="domain" description="Histidine kinase" evidence="6">
    <location>
        <begin position="510"/>
        <end position="715"/>
    </location>
</feature>
<dbReference type="OrthoDB" id="106630at2157"/>
<feature type="domain" description="PAC" evidence="8">
    <location>
        <begin position="455"/>
        <end position="506"/>
    </location>
</feature>
<keyword evidence="10" id="KW-1185">Reference proteome</keyword>
<dbReference type="RefSeq" id="WP_120102131.1">
    <property type="nucleotide sequence ID" value="NZ_QKNY01000007.1"/>
</dbReference>
<dbReference type="Pfam" id="PF00072">
    <property type="entry name" value="Response_reg"/>
    <property type="match status" value="1"/>
</dbReference>
<comment type="catalytic activity">
    <reaction evidence="1">
        <text>ATP + protein L-histidine = ADP + protein N-phospho-L-histidine.</text>
        <dbReference type="EC" id="2.7.13.3"/>
    </reaction>
</comment>
<keyword evidence="4" id="KW-0808">Transferase</keyword>
<dbReference type="CDD" id="cd00130">
    <property type="entry name" value="PAS"/>
    <property type="match status" value="3"/>
</dbReference>
<dbReference type="InterPro" id="IPR004358">
    <property type="entry name" value="Sig_transdc_His_kin-like_C"/>
</dbReference>
<organism evidence="9 10">
    <name type="scientific">Halonotius aquaticus</name>
    <dbReference type="NCBI Taxonomy" id="2216978"/>
    <lineage>
        <taxon>Archaea</taxon>
        <taxon>Methanobacteriati</taxon>
        <taxon>Methanobacteriota</taxon>
        <taxon>Stenosarchaea group</taxon>
        <taxon>Halobacteria</taxon>
        <taxon>Halobacteriales</taxon>
        <taxon>Haloferacaceae</taxon>
        <taxon>Halonotius</taxon>
    </lineage>
</organism>
<dbReference type="SUPFAM" id="SSF52172">
    <property type="entry name" value="CheY-like"/>
    <property type="match status" value="1"/>
</dbReference>
<dbReference type="InterPro" id="IPR036890">
    <property type="entry name" value="HATPase_C_sf"/>
</dbReference>
<keyword evidence="5" id="KW-0418">Kinase</keyword>
<evidence type="ECO:0000313" key="10">
    <source>
        <dbReference type="Proteomes" id="UP000276588"/>
    </source>
</evidence>
<dbReference type="InterPro" id="IPR035965">
    <property type="entry name" value="PAS-like_dom_sf"/>
</dbReference>
<dbReference type="InterPro" id="IPR001610">
    <property type="entry name" value="PAC"/>
</dbReference>
<evidence type="ECO:0000259" key="7">
    <source>
        <dbReference type="PROSITE" id="PS50112"/>
    </source>
</evidence>
<proteinExistence type="predicted"/>
<dbReference type="GO" id="GO:0006355">
    <property type="term" value="P:regulation of DNA-templated transcription"/>
    <property type="evidence" value="ECO:0007669"/>
    <property type="project" value="InterPro"/>
</dbReference>
<dbReference type="InterPro" id="IPR005467">
    <property type="entry name" value="His_kinase_dom"/>
</dbReference>
<dbReference type="Gene3D" id="3.40.50.2300">
    <property type="match status" value="1"/>
</dbReference>
<dbReference type="Gene3D" id="3.30.450.20">
    <property type="entry name" value="PAS domain"/>
    <property type="match status" value="3"/>
</dbReference>
<dbReference type="Pfam" id="PF00989">
    <property type="entry name" value="PAS"/>
    <property type="match status" value="1"/>
</dbReference>
<evidence type="ECO:0000259" key="6">
    <source>
        <dbReference type="PROSITE" id="PS50109"/>
    </source>
</evidence>
<protein>
    <recommendedName>
        <fullName evidence="2">histidine kinase</fullName>
        <ecNumber evidence="2">2.7.13.3</ecNumber>
    </recommendedName>
</protein>
<evidence type="ECO:0000256" key="5">
    <source>
        <dbReference type="ARBA" id="ARBA00022777"/>
    </source>
</evidence>
<dbReference type="NCBIfam" id="TIGR00229">
    <property type="entry name" value="sensory_box"/>
    <property type="match status" value="3"/>
</dbReference>
<evidence type="ECO:0000259" key="8">
    <source>
        <dbReference type="PROSITE" id="PS50113"/>
    </source>
</evidence>
<evidence type="ECO:0000256" key="4">
    <source>
        <dbReference type="ARBA" id="ARBA00022679"/>
    </source>
</evidence>
<dbReference type="InterPro" id="IPR013656">
    <property type="entry name" value="PAS_4"/>
</dbReference>
<dbReference type="SUPFAM" id="SSF55785">
    <property type="entry name" value="PYP-like sensor domain (PAS domain)"/>
    <property type="match status" value="3"/>
</dbReference>
<feature type="domain" description="PAC" evidence="8">
    <location>
        <begin position="334"/>
        <end position="386"/>
    </location>
</feature>
<dbReference type="Pfam" id="PF08448">
    <property type="entry name" value="PAS_4"/>
    <property type="match status" value="1"/>
</dbReference>
<dbReference type="Pfam" id="PF02518">
    <property type="entry name" value="HATPase_c"/>
    <property type="match status" value="1"/>
</dbReference>
<dbReference type="InterPro" id="IPR003594">
    <property type="entry name" value="HATPase_dom"/>
</dbReference>
<dbReference type="SMART" id="SM00091">
    <property type="entry name" value="PAS"/>
    <property type="match status" value="3"/>
</dbReference>
<dbReference type="InterPro" id="IPR011006">
    <property type="entry name" value="CheY-like_superfamily"/>
</dbReference>
<dbReference type="InterPro" id="IPR000014">
    <property type="entry name" value="PAS"/>
</dbReference>
<reference evidence="9 10" key="1">
    <citation type="submission" date="2018-06" db="EMBL/GenBank/DDBJ databases">
        <title>Halonotius sp. F13-13 a new haloarchaeeon isolated from a solar saltern from Isla Cristina, Huelva, Spain.</title>
        <authorList>
            <person name="Duran-Viseras A."/>
            <person name="Sanchez-Porro C."/>
            <person name="Ventosa A."/>
        </authorList>
    </citation>
    <scope>NUCLEOTIDE SEQUENCE [LARGE SCALE GENOMIC DNA]</scope>
    <source>
        <strain evidence="9 10">F13-13</strain>
    </source>
</reference>
<dbReference type="InterPro" id="IPR013767">
    <property type="entry name" value="PAS_fold"/>
</dbReference>
<dbReference type="InterPro" id="IPR052162">
    <property type="entry name" value="Sensor_kinase/Photoreceptor"/>
</dbReference>
<dbReference type="InterPro" id="IPR001789">
    <property type="entry name" value="Sig_transdc_resp-reg_receiver"/>
</dbReference>
<dbReference type="EC" id="2.7.13.3" evidence="2"/>
<feature type="domain" description="PAS" evidence="7">
    <location>
        <begin position="137"/>
        <end position="207"/>
    </location>
</feature>
<feature type="domain" description="PAS" evidence="7">
    <location>
        <begin position="259"/>
        <end position="329"/>
    </location>
</feature>
<dbReference type="InterPro" id="IPR000700">
    <property type="entry name" value="PAS-assoc_C"/>
</dbReference>
<keyword evidence="3" id="KW-0597">Phosphoprotein</keyword>
<dbReference type="EMBL" id="QKNY01000007">
    <property type="protein sequence ID" value="RJX43611.1"/>
    <property type="molecule type" value="Genomic_DNA"/>
</dbReference>
<dbReference type="Gene3D" id="3.30.565.10">
    <property type="entry name" value="Histidine kinase-like ATPase, C-terminal domain"/>
    <property type="match status" value="1"/>
</dbReference>
<dbReference type="PROSITE" id="PS50113">
    <property type="entry name" value="PAC"/>
    <property type="match status" value="2"/>
</dbReference>
<dbReference type="GO" id="GO:0000160">
    <property type="term" value="P:phosphorelay signal transduction system"/>
    <property type="evidence" value="ECO:0007669"/>
    <property type="project" value="InterPro"/>
</dbReference>
<gene>
    <name evidence="9" type="ORF">DM826_05005</name>
</gene>
<name>A0A3A6PSW7_9EURY</name>
<dbReference type="GO" id="GO:0004673">
    <property type="term" value="F:protein histidine kinase activity"/>
    <property type="evidence" value="ECO:0007669"/>
    <property type="project" value="UniProtKB-EC"/>
</dbReference>
<dbReference type="SUPFAM" id="SSF55874">
    <property type="entry name" value="ATPase domain of HSP90 chaperone/DNA topoisomerase II/histidine kinase"/>
    <property type="match status" value="1"/>
</dbReference>
<dbReference type="SMART" id="SM00086">
    <property type="entry name" value="PAC"/>
    <property type="match status" value="3"/>
</dbReference>
<dbReference type="SMART" id="SM00387">
    <property type="entry name" value="HATPase_c"/>
    <property type="match status" value="1"/>
</dbReference>
<dbReference type="PANTHER" id="PTHR43304:SF1">
    <property type="entry name" value="PAC DOMAIN-CONTAINING PROTEIN"/>
    <property type="match status" value="1"/>
</dbReference>
<feature type="domain" description="PAS" evidence="7">
    <location>
        <begin position="380"/>
        <end position="450"/>
    </location>
</feature>
<evidence type="ECO:0000313" key="9">
    <source>
        <dbReference type="EMBL" id="RJX43611.1"/>
    </source>
</evidence>
<dbReference type="AlphaFoldDB" id="A0A3A6PSW7"/>
<sequence length="716" mass="79430">MTTPADAPITMLAVGVQRAVIASVEDGEAAGRVETAADADAALATLVDRRPDCVLVGVPLPEDATTTFIERVRTQHSTLPVIGVVSEPSESVVQELLAAGVTEYVDTSGEQPPTSVLLNRIENAVAADRAQRVAAQQEQTLKHFFEESPLGAVQWDESFRFERINKRAEAMLGYTEAELTGESWERIVAEEDREHVGAAVENLLSADGGVHVVNKNVHKDGEVRIYKWHNRAVTNPDGTVQSIFSKFHDVTESIERKSELEKNETIIEALTDGIYVLDADGRFTFVNDEFVELVGYDRETIIGSTPSLLKDAEAIERAEQHLGRLLSSEGPETVTFEVPIQRADGETILCEDQMAVLPYDGEEFVGSVGTLRDITEQRQREHRFQALIEETNDIISVVDTDGRFQYQSPSIERILGHSPADTIGELAWEYIHPDDRDGVKTAFTSWVTTDQTSLESIEYRARHADGSWRWMEASGRAHTETPGVSGYLINSREITARKERQQQLALFDRVLRHNLRNDMNVIRGSADTIQETGSGDVAWLAGKIQKMCNKLLATTEKQREITQLLREPPTQSEIDLQTILHEVQSRLQSTHPEATIRVDCETPVRLQVGDKFVYALEELITNAIIHNDGDDPSVTVTVEQTAEQVRITVADNGPRISEMERDVIQHPENRSPLYHGSGLGLWLVKLIVSRSGGTVQFVETDEDGNTIAVSLPHPAA</sequence>